<evidence type="ECO:0000259" key="8">
    <source>
        <dbReference type="PROSITE" id="PS50119"/>
    </source>
</evidence>
<proteinExistence type="predicted"/>
<dbReference type="SMART" id="SM00184">
    <property type="entry name" value="RING"/>
    <property type="match status" value="1"/>
</dbReference>
<dbReference type="PROSITE" id="PS51125">
    <property type="entry name" value="NHL"/>
    <property type="match status" value="1"/>
</dbReference>
<keyword evidence="4" id="KW-0862">Zinc</keyword>
<dbReference type="GO" id="GO:0061630">
    <property type="term" value="F:ubiquitin protein ligase activity"/>
    <property type="evidence" value="ECO:0007669"/>
    <property type="project" value="TreeGrafter"/>
</dbReference>
<dbReference type="Gene3D" id="3.30.40.10">
    <property type="entry name" value="Zinc/RING finger domain, C3HC4 (zinc finger)"/>
    <property type="match status" value="1"/>
</dbReference>
<dbReference type="InterPro" id="IPR047153">
    <property type="entry name" value="TRIM45/56/19-like"/>
</dbReference>
<dbReference type="InterPro" id="IPR017907">
    <property type="entry name" value="Znf_RING_CS"/>
</dbReference>
<dbReference type="PROSITE" id="PS50119">
    <property type="entry name" value="ZF_BBOX"/>
    <property type="match status" value="2"/>
</dbReference>
<evidence type="ECO:0000259" key="7">
    <source>
        <dbReference type="PROSITE" id="PS50089"/>
    </source>
</evidence>
<dbReference type="InterPro" id="IPR001258">
    <property type="entry name" value="NHL_repeat"/>
</dbReference>
<dbReference type="PROSITE" id="PS50089">
    <property type="entry name" value="ZF_RING_2"/>
    <property type="match status" value="1"/>
</dbReference>
<evidence type="ECO:0000256" key="1">
    <source>
        <dbReference type="ARBA" id="ARBA00022723"/>
    </source>
</evidence>
<dbReference type="AlphaFoldDB" id="A0A913ZCH7"/>
<evidence type="ECO:0000256" key="5">
    <source>
        <dbReference type="PROSITE-ProRule" id="PRU00024"/>
    </source>
</evidence>
<dbReference type="Proteomes" id="UP000887568">
    <property type="component" value="Unplaced"/>
</dbReference>
<evidence type="ECO:0000256" key="3">
    <source>
        <dbReference type="ARBA" id="ARBA00022771"/>
    </source>
</evidence>
<feature type="domain" description="B box-type" evidence="8">
    <location>
        <begin position="203"/>
        <end position="241"/>
    </location>
</feature>
<dbReference type="SUPFAM" id="SSF57850">
    <property type="entry name" value="RING/U-box"/>
    <property type="match status" value="1"/>
</dbReference>
<keyword evidence="10" id="KW-1185">Reference proteome</keyword>
<dbReference type="SUPFAM" id="SSF57845">
    <property type="entry name" value="B-box zinc-binding domain"/>
    <property type="match status" value="1"/>
</dbReference>
<dbReference type="Gene3D" id="2.120.10.30">
    <property type="entry name" value="TolB, C-terminal domain"/>
    <property type="match status" value="1"/>
</dbReference>
<dbReference type="RefSeq" id="XP_038048746.1">
    <property type="nucleotide sequence ID" value="XM_038192818.1"/>
</dbReference>
<dbReference type="OrthoDB" id="6265224at2759"/>
<dbReference type="GO" id="GO:0008270">
    <property type="term" value="F:zinc ion binding"/>
    <property type="evidence" value="ECO:0007669"/>
    <property type="project" value="UniProtKB-KW"/>
</dbReference>
<dbReference type="SUPFAM" id="SSF101898">
    <property type="entry name" value="NHL repeat"/>
    <property type="match status" value="1"/>
</dbReference>
<dbReference type="InterPro" id="IPR000315">
    <property type="entry name" value="Znf_B-box"/>
</dbReference>
<dbReference type="EnsemblMetazoa" id="XM_038192818.1">
    <property type="protein sequence ID" value="XP_038048746.1"/>
    <property type="gene ID" value="LOC119722615"/>
</dbReference>
<dbReference type="Gene3D" id="3.30.160.60">
    <property type="entry name" value="Classic Zinc Finger"/>
    <property type="match status" value="1"/>
</dbReference>
<dbReference type="CDD" id="cd19757">
    <property type="entry name" value="Bbox1"/>
    <property type="match status" value="1"/>
</dbReference>
<evidence type="ECO:0000256" key="4">
    <source>
        <dbReference type="ARBA" id="ARBA00022833"/>
    </source>
</evidence>
<dbReference type="CDD" id="cd16579">
    <property type="entry name" value="RING-HC_PML_C-V"/>
    <property type="match status" value="1"/>
</dbReference>
<keyword evidence="3 5" id="KW-0863">Zinc-finger</keyword>
<dbReference type="InterPro" id="IPR011042">
    <property type="entry name" value="6-blade_b-propeller_TolB-like"/>
</dbReference>
<feature type="domain" description="RING-type" evidence="7">
    <location>
        <begin position="56"/>
        <end position="99"/>
    </location>
</feature>
<dbReference type="InterPro" id="IPR013083">
    <property type="entry name" value="Znf_RING/FYVE/PHD"/>
</dbReference>
<name>A0A913ZCH7_PATMI</name>
<evidence type="ECO:0000256" key="2">
    <source>
        <dbReference type="ARBA" id="ARBA00022737"/>
    </source>
</evidence>
<evidence type="ECO:0000256" key="6">
    <source>
        <dbReference type="PROSITE-ProRule" id="PRU00504"/>
    </source>
</evidence>
<feature type="repeat" description="NHL" evidence="6">
    <location>
        <begin position="420"/>
        <end position="463"/>
    </location>
</feature>
<evidence type="ECO:0000313" key="9">
    <source>
        <dbReference type="EnsemblMetazoa" id="XP_038048746.1"/>
    </source>
</evidence>
<evidence type="ECO:0000313" key="10">
    <source>
        <dbReference type="Proteomes" id="UP000887568"/>
    </source>
</evidence>
<organism evidence="9 10">
    <name type="scientific">Patiria miniata</name>
    <name type="common">Bat star</name>
    <name type="synonym">Asterina miniata</name>
    <dbReference type="NCBI Taxonomy" id="46514"/>
    <lineage>
        <taxon>Eukaryota</taxon>
        <taxon>Metazoa</taxon>
        <taxon>Echinodermata</taxon>
        <taxon>Eleutherozoa</taxon>
        <taxon>Asterozoa</taxon>
        <taxon>Asteroidea</taxon>
        <taxon>Valvatacea</taxon>
        <taxon>Valvatida</taxon>
        <taxon>Asterinidae</taxon>
        <taxon>Patiria</taxon>
    </lineage>
</organism>
<feature type="domain" description="B box-type" evidence="8">
    <location>
        <begin position="142"/>
        <end position="189"/>
    </location>
</feature>
<dbReference type="Pfam" id="PF00643">
    <property type="entry name" value="zf-B_box"/>
    <property type="match status" value="1"/>
</dbReference>
<dbReference type="InterPro" id="IPR018957">
    <property type="entry name" value="Znf_C3HC4_RING-type"/>
</dbReference>
<keyword evidence="2" id="KW-0677">Repeat</keyword>
<dbReference type="PROSITE" id="PS00518">
    <property type="entry name" value="ZF_RING_1"/>
    <property type="match status" value="1"/>
</dbReference>
<dbReference type="Pfam" id="PF00097">
    <property type="entry name" value="zf-C3HC4"/>
    <property type="match status" value="1"/>
</dbReference>
<sequence>MASSTTETYLSDPDRAVVGKRTDLAQGEKMSRLTRNSSIVSENDELEKDQVDLSLCVLCQKDLQTPKLLPCLHSFCKVCLVKLVQDKDTCGPTSCPLCRDTDSSPFDDVDTLTDNTLLSSLQELKRMKGNHDMDLHPDDLPQCEVKCTSCDRANPATCRCTNCQDFLCDTCTLSHKSLKILQHHELIEINLWRQQNKSFEQNCPKHSGEPISFYCQTCKALVCKDCTDLDHRPPQHNTCSLLEGAVLCRRTVDKLLTLSRQTEAKFKGAWEILTSMKAELMETTKSLRYQVQDAFKKERDVLEEREKEFLSKINVIERQREATVNTHLDRVETVLEKLWTAFDMAEMLMDNGNDFHFLSLEPVVCTRLQSLYKTSPELPNSDLTIIDLTDEQRTDSVEEQNPGPRAEATEKDKMIVWELEKTVGDRGSGKGQFDWCKGVAASLDSHAVVADWGNDRVQVFDDQRHFVCVLNSNNLESGKLSMPHDVACLLDGRFVVVDKSSYAKIYDPNGIFLDRFSTLTESDTRLSAVELSCVTVDRRSRILIGDCKRNLITVHYVDGKIIKTIPAVGPEHIATTSKDLLVVSCPRKQKVRVMNHEGRFLFQMETFGAGEKLKPRGVACDDEDNIYVVHKERGGEKSVHVFNNHGKYLACVAKNLREPYDVDIAPKGRVIISDDDTLKIFTKKDQK</sequence>
<dbReference type="InterPro" id="IPR001841">
    <property type="entry name" value="Znf_RING"/>
</dbReference>
<dbReference type="GeneID" id="119722615"/>
<dbReference type="PANTHER" id="PTHR25462:SF229">
    <property type="entry name" value="TRANSCRIPTION INTERMEDIARY FACTOR 1-BETA"/>
    <property type="match status" value="1"/>
</dbReference>
<accession>A0A913ZCH7</accession>
<protein>
    <submittedName>
        <fullName evidence="9">Uncharacterized protein</fullName>
    </submittedName>
</protein>
<reference evidence="9" key="1">
    <citation type="submission" date="2022-11" db="UniProtKB">
        <authorList>
            <consortium name="EnsemblMetazoa"/>
        </authorList>
    </citation>
    <scope>IDENTIFICATION</scope>
</reference>
<dbReference type="OMA" id="CPRKQKV"/>
<dbReference type="SMART" id="SM00336">
    <property type="entry name" value="BBOX"/>
    <property type="match status" value="2"/>
</dbReference>
<dbReference type="PANTHER" id="PTHR25462">
    <property type="entry name" value="BONUS, ISOFORM C-RELATED"/>
    <property type="match status" value="1"/>
</dbReference>
<keyword evidence="1" id="KW-0479">Metal-binding</keyword>
<dbReference type="GO" id="GO:0006513">
    <property type="term" value="P:protein monoubiquitination"/>
    <property type="evidence" value="ECO:0007669"/>
    <property type="project" value="TreeGrafter"/>
</dbReference>